<dbReference type="EMBL" id="BK016133">
    <property type="protein sequence ID" value="DAF97441.1"/>
    <property type="molecule type" value="Genomic_DNA"/>
</dbReference>
<evidence type="ECO:0000313" key="2">
    <source>
        <dbReference type="EMBL" id="DAF97441.1"/>
    </source>
</evidence>
<proteinExistence type="predicted"/>
<keyword evidence="1" id="KW-0812">Transmembrane</keyword>
<organism evidence="2">
    <name type="scientific">Myoviridae sp. ctijX18</name>
    <dbReference type="NCBI Taxonomy" id="2825154"/>
    <lineage>
        <taxon>Viruses</taxon>
        <taxon>Duplodnaviria</taxon>
        <taxon>Heunggongvirae</taxon>
        <taxon>Uroviricota</taxon>
        <taxon>Caudoviricetes</taxon>
    </lineage>
</organism>
<keyword evidence="1" id="KW-0472">Membrane</keyword>
<sequence>MTEYHSERQRTKYHCKRCHFEYETGSPKPRCPRCRSRQRTEVFHAHTNHQDDIVGISGKPLRQHSLDRRNTLPKPTNPLEAPLRQLEAHIGGLMVEVENLTTQCSKDRKMLNILTAITVLLIVSVIYLLVR</sequence>
<protein>
    <submittedName>
        <fullName evidence="2">Uncharacterized protein</fullName>
    </submittedName>
</protein>
<evidence type="ECO:0000256" key="1">
    <source>
        <dbReference type="SAM" id="Phobius"/>
    </source>
</evidence>
<name>A0A8S5USG1_9CAUD</name>
<accession>A0A8S5USG1</accession>
<reference evidence="2" key="1">
    <citation type="journal article" date="2021" name="Proc. Natl. Acad. Sci. U.S.A.">
        <title>A Catalog of Tens of Thousands of Viruses from Human Metagenomes Reveals Hidden Associations with Chronic Diseases.</title>
        <authorList>
            <person name="Tisza M.J."/>
            <person name="Buck C.B."/>
        </authorList>
    </citation>
    <scope>NUCLEOTIDE SEQUENCE</scope>
    <source>
        <strain evidence="2">CtijX18</strain>
    </source>
</reference>
<feature type="transmembrane region" description="Helical" evidence="1">
    <location>
        <begin position="110"/>
        <end position="130"/>
    </location>
</feature>
<keyword evidence="1" id="KW-1133">Transmembrane helix</keyword>